<feature type="transmembrane region" description="Helical" evidence="1">
    <location>
        <begin position="202"/>
        <end position="220"/>
    </location>
</feature>
<organism evidence="2 3">
    <name type="scientific">Eumeta variegata</name>
    <name type="common">Bagworm moth</name>
    <name type="synonym">Eumeta japonica</name>
    <dbReference type="NCBI Taxonomy" id="151549"/>
    <lineage>
        <taxon>Eukaryota</taxon>
        <taxon>Metazoa</taxon>
        <taxon>Ecdysozoa</taxon>
        <taxon>Arthropoda</taxon>
        <taxon>Hexapoda</taxon>
        <taxon>Insecta</taxon>
        <taxon>Pterygota</taxon>
        <taxon>Neoptera</taxon>
        <taxon>Endopterygota</taxon>
        <taxon>Lepidoptera</taxon>
        <taxon>Glossata</taxon>
        <taxon>Ditrysia</taxon>
        <taxon>Tineoidea</taxon>
        <taxon>Psychidae</taxon>
        <taxon>Oiketicinae</taxon>
        <taxon>Eumeta</taxon>
    </lineage>
</organism>
<dbReference type="Proteomes" id="UP000299102">
    <property type="component" value="Unassembled WGS sequence"/>
</dbReference>
<keyword evidence="1" id="KW-1133">Transmembrane helix</keyword>
<dbReference type="EMBL" id="BGZK01000420">
    <property type="protein sequence ID" value="GBP42562.1"/>
    <property type="molecule type" value="Genomic_DNA"/>
</dbReference>
<feature type="transmembrane region" description="Helical" evidence="1">
    <location>
        <begin position="44"/>
        <end position="66"/>
    </location>
</feature>
<keyword evidence="3" id="KW-1185">Reference proteome</keyword>
<keyword evidence="1" id="KW-0812">Transmembrane</keyword>
<gene>
    <name evidence="2" type="ORF">EVAR_82012_1</name>
</gene>
<accession>A0A4C1VVY9</accession>
<dbReference type="OrthoDB" id="6930543at2759"/>
<reference evidence="2 3" key="1">
    <citation type="journal article" date="2019" name="Commun. Biol.">
        <title>The bagworm genome reveals a unique fibroin gene that provides high tensile strength.</title>
        <authorList>
            <person name="Kono N."/>
            <person name="Nakamura H."/>
            <person name="Ohtoshi R."/>
            <person name="Tomita M."/>
            <person name="Numata K."/>
            <person name="Arakawa K."/>
        </authorList>
    </citation>
    <scope>NUCLEOTIDE SEQUENCE [LARGE SCALE GENOMIC DNA]</scope>
</reference>
<evidence type="ECO:0000256" key="1">
    <source>
        <dbReference type="SAM" id="Phobius"/>
    </source>
</evidence>
<protein>
    <submittedName>
        <fullName evidence="2">Uncharacterized protein</fullName>
    </submittedName>
</protein>
<evidence type="ECO:0000313" key="2">
    <source>
        <dbReference type="EMBL" id="GBP42562.1"/>
    </source>
</evidence>
<sequence>MHRCTIDAQAGMFGRCALRLAAAGAFSIYVTYEDDVASGFSSEWVYLRLSYGVTLYVNSLVTSYVAKFYTAAYKEMIYHFNELDAYFNTSSTYRLKMKMLNRVMCTLYICISLVTLENFLERKLDFHIDIRLVQRSVCGARVRSDSKIRNEKINIRVTLARLNYCLVSGGRSNRHIKDLVRVSSVYAAGPGRFVSLDLGMSLLPFVLSASITYIIVMLQFTHFV</sequence>
<dbReference type="AlphaFoldDB" id="A0A4C1VVY9"/>
<feature type="transmembrane region" description="Helical" evidence="1">
    <location>
        <begin position="12"/>
        <end position="32"/>
    </location>
</feature>
<comment type="caution">
    <text evidence="2">The sequence shown here is derived from an EMBL/GenBank/DDBJ whole genome shotgun (WGS) entry which is preliminary data.</text>
</comment>
<feature type="transmembrane region" description="Helical" evidence="1">
    <location>
        <begin position="99"/>
        <end position="116"/>
    </location>
</feature>
<keyword evidence="1" id="KW-0472">Membrane</keyword>
<evidence type="ECO:0000313" key="3">
    <source>
        <dbReference type="Proteomes" id="UP000299102"/>
    </source>
</evidence>
<name>A0A4C1VVY9_EUMVA</name>
<proteinExistence type="predicted"/>